<dbReference type="PANTHER" id="PTHR46072:SF6">
    <property type="entry name" value="AMIDASE, PUTATIVE (AFU_ORTHOLOGUE AFUA_1G14530)-RELATED"/>
    <property type="match status" value="1"/>
</dbReference>
<comment type="similarity">
    <text evidence="1">Belongs to the amidase family.</text>
</comment>
<feature type="domain" description="Amidase" evidence="3">
    <location>
        <begin position="181"/>
        <end position="324"/>
    </location>
</feature>
<keyword evidence="5" id="KW-1185">Reference proteome</keyword>
<dbReference type="Gene3D" id="3.90.1300.10">
    <property type="entry name" value="Amidase signature (AS) domain"/>
    <property type="match status" value="2"/>
</dbReference>
<gene>
    <name evidence="4" type="ORF">EYZ11_006631</name>
</gene>
<dbReference type="STRING" id="1220188.A0A4S3JEZ5"/>
<feature type="domain" description="Amidase" evidence="3">
    <location>
        <begin position="96"/>
        <end position="178"/>
    </location>
</feature>
<evidence type="ECO:0000256" key="2">
    <source>
        <dbReference type="ARBA" id="ARBA00022801"/>
    </source>
</evidence>
<accession>A0A4S3JEZ5</accession>
<evidence type="ECO:0000256" key="1">
    <source>
        <dbReference type="ARBA" id="ARBA00009199"/>
    </source>
</evidence>
<name>A0A4S3JEZ5_9EURO</name>
<evidence type="ECO:0000259" key="3">
    <source>
        <dbReference type="Pfam" id="PF01425"/>
    </source>
</evidence>
<dbReference type="InterPro" id="IPR036928">
    <property type="entry name" value="AS_sf"/>
</dbReference>
<dbReference type="AlphaFoldDB" id="A0A4S3JEZ5"/>
<dbReference type="GO" id="GO:0016787">
    <property type="term" value="F:hydrolase activity"/>
    <property type="evidence" value="ECO:0007669"/>
    <property type="project" value="UniProtKB-KW"/>
</dbReference>
<dbReference type="InterPro" id="IPR023631">
    <property type="entry name" value="Amidase_dom"/>
</dbReference>
<dbReference type="EMBL" id="SOSA01000238">
    <property type="protein sequence ID" value="THC93879.1"/>
    <property type="molecule type" value="Genomic_DNA"/>
</dbReference>
<organism evidence="4 5">
    <name type="scientific">Aspergillus tanneri</name>
    <dbReference type="NCBI Taxonomy" id="1220188"/>
    <lineage>
        <taxon>Eukaryota</taxon>
        <taxon>Fungi</taxon>
        <taxon>Dikarya</taxon>
        <taxon>Ascomycota</taxon>
        <taxon>Pezizomycotina</taxon>
        <taxon>Eurotiomycetes</taxon>
        <taxon>Eurotiomycetidae</taxon>
        <taxon>Eurotiales</taxon>
        <taxon>Aspergillaceae</taxon>
        <taxon>Aspergillus</taxon>
        <taxon>Aspergillus subgen. Circumdati</taxon>
    </lineage>
</organism>
<sequence>MAESSEPAYVDLVRRKQAQLKSGIPAEWRLPAHLIPGDMLSLADSITNAKQYQRVNVIDIPRNSGLLTPKDLEITENFDVCRLLSQIAEGKSSAEEVVRGFSKRAAIAHQVTRCLTEPLFDSALQRGKALDEHLQHTGKPVGPLNGLPVSVKDCFRVKGVDASIGLTALAFKPSTLNAPLLTAGGSSGGEGALIAMRGAMVGFGADFGGSIHVPAMCNNIYGFKPSAGRIPFGGLESGRLHGQDRISMQAVAGPLAVADLEAVMKRDCPESGPVWSKEFTVGVLRTDGLVTPLPPIARVMDEVAESLRRTPGVSVVEVPVPPALKVNGDYTNRIDAIIAPVAPHPVPEIDRYNSIGYTSSFVLLDYPAGTIPVRRESGRHMDSPILGSWDRVNRELWDNIPLTRLRSVVCKKIFLHYITGNL</sequence>
<evidence type="ECO:0000313" key="4">
    <source>
        <dbReference type="EMBL" id="THC93879.1"/>
    </source>
</evidence>
<protein>
    <recommendedName>
        <fullName evidence="3">Amidase domain-containing protein</fullName>
    </recommendedName>
</protein>
<reference evidence="4 5" key="1">
    <citation type="submission" date="2019-03" db="EMBL/GenBank/DDBJ databases">
        <title>The genome sequence of a newly discovered highly antifungal drug resistant Aspergillus species, Aspergillus tanneri NIH 1004.</title>
        <authorList>
            <person name="Mounaud S."/>
            <person name="Singh I."/>
            <person name="Joardar V."/>
            <person name="Pakala S."/>
            <person name="Pakala S."/>
            <person name="Venepally P."/>
            <person name="Hoover J."/>
            <person name="Nierman W."/>
            <person name="Chung J."/>
            <person name="Losada L."/>
        </authorList>
    </citation>
    <scope>NUCLEOTIDE SEQUENCE [LARGE SCALE GENOMIC DNA]</scope>
    <source>
        <strain evidence="4 5">NIH1004</strain>
    </source>
</reference>
<comment type="caution">
    <text evidence="4">The sequence shown here is derived from an EMBL/GenBank/DDBJ whole genome shotgun (WGS) entry which is preliminary data.</text>
</comment>
<dbReference type="PANTHER" id="PTHR46072">
    <property type="entry name" value="AMIDASE-RELATED-RELATED"/>
    <property type="match status" value="1"/>
</dbReference>
<dbReference type="Proteomes" id="UP000308092">
    <property type="component" value="Unassembled WGS sequence"/>
</dbReference>
<keyword evidence="2" id="KW-0378">Hydrolase</keyword>
<dbReference type="Pfam" id="PF01425">
    <property type="entry name" value="Amidase"/>
    <property type="match status" value="2"/>
</dbReference>
<dbReference type="SUPFAM" id="SSF75304">
    <property type="entry name" value="Amidase signature (AS) enzymes"/>
    <property type="match status" value="1"/>
</dbReference>
<evidence type="ECO:0000313" key="5">
    <source>
        <dbReference type="Proteomes" id="UP000308092"/>
    </source>
</evidence>
<proteinExistence type="inferred from homology"/>
<dbReference type="VEuPathDB" id="FungiDB:EYZ11_006631"/>